<evidence type="ECO:0000313" key="2">
    <source>
        <dbReference type="Proteomes" id="UP000316639"/>
    </source>
</evidence>
<dbReference type="Proteomes" id="UP000316639">
    <property type="component" value="Unassembled WGS sequence"/>
</dbReference>
<dbReference type="EMBL" id="VOBR01000030">
    <property type="protein sequence ID" value="TWP46761.1"/>
    <property type="molecule type" value="Genomic_DNA"/>
</dbReference>
<dbReference type="PROSITE" id="PS51257">
    <property type="entry name" value="PROKAR_LIPOPROTEIN"/>
    <property type="match status" value="1"/>
</dbReference>
<dbReference type="SUPFAM" id="SSF53850">
    <property type="entry name" value="Periplasmic binding protein-like II"/>
    <property type="match status" value="1"/>
</dbReference>
<dbReference type="PANTHER" id="PTHR42941">
    <property type="entry name" value="SLL1037 PROTEIN"/>
    <property type="match status" value="1"/>
</dbReference>
<dbReference type="Pfam" id="PF16868">
    <property type="entry name" value="NMT1_3"/>
    <property type="match status" value="1"/>
</dbReference>
<evidence type="ECO:0000313" key="1">
    <source>
        <dbReference type="EMBL" id="TWP46761.1"/>
    </source>
</evidence>
<dbReference type="Gene3D" id="3.40.190.10">
    <property type="entry name" value="Periplasmic binding protein-like II"/>
    <property type="match status" value="2"/>
</dbReference>
<sequence length="285" mass="29686">MKRRTFLLGALAVSACSSGEPSGSLVLAAGEEGGLYLDFARLLAANAPSGLRITPVASGGSMDNLNRLRAGEVDLALTLADSATPELLALGRVYENYLQLVVLADSPVRGVADLAGKPVSLGALGSGAALQGSRLELGADVRHMPLDDAVDALKRGEITAFLWSGGVPTPRLARERGLRLLPLDGQIPRLRAAYGSVYELVTVRAGVYDSVAEVPTVGTANLLVCKPTLPDELAGAVVRMLVQRAAQLVPAQALGTQFLDVRSLIVTGRIGLHPGAAAEYRRLHG</sequence>
<gene>
    <name evidence="1" type="ORF">FKR81_34825</name>
</gene>
<dbReference type="PANTHER" id="PTHR42941:SF1">
    <property type="entry name" value="SLL1037 PROTEIN"/>
    <property type="match status" value="1"/>
</dbReference>
<proteinExistence type="predicted"/>
<dbReference type="RefSeq" id="WP_146358496.1">
    <property type="nucleotide sequence ID" value="NZ_VOBR01000030.1"/>
</dbReference>
<dbReference type="OrthoDB" id="5582316at2"/>
<organism evidence="1 2">
    <name type="scientific">Lentzea tibetensis</name>
    <dbReference type="NCBI Taxonomy" id="2591470"/>
    <lineage>
        <taxon>Bacteria</taxon>
        <taxon>Bacillati</taxon>
        <taxon>Actinomycetota</taxon>
        <taxon>Actinomycetes</taxon>
        <taxon>Pseudonocardiales</taxon>
        <taxon>Pseudonocardiaceae</taxon>
        <taxon>Lentzea</taxon>
    </lineage>
</organism>
<dbReference type="NCBIfam" id="TIGR02122">
    <property type="entry name" value="TRAP_TAXI"/>
    <property type="match status" value="1"/>
</dbReference>
<accession>A0A563EJS9</accession>
<dbReference type="InterPro" id="IPR011852">
    <property type="entry name" value="TRAP_TAXI"/>
</dbReference>
<dbReference type="AlphaFoldDB" id="A0A563EJS9"/>
<protein>
    <submittedName>
        <fullName evidence="1">TAXI family TRAP transporter solute-binding subunit</fullName>
    </submittedName>
</protein>
<reference evidence="1 2" key="1">
    <citation type="submission" date="2019-07" db="EMBL/GenBank/DDBJ databases">
        <title>Lentzea xizangensis sp. nov., isolated from Qinghai-Tibetan Plateau Soils.</title>
        <authorList>
            <person name="Huang J."/>
        </authorList>
    </citation>
    <scope>NUCLEOTIDE SEQUENCE [LARGE SCALE GENOMIC DNA]</scope>
    <source>
        <strain evidence="1 2">FXJ1.1311</strain>
    </source>
</reference>
<comment type="caution">
    <text evidence="1">The sequence shown here is derived from an EMBL/GenBank/DDBJ whole genome shotgun (WGS) entry which is preliminary data.</text>
</comment>
<keyword evidence="2" id="KW-1185">Reference proteome</keyword>
<name>A0A563EJS9_9PSEU</name>